<dbReference type="Gene3D" id="3.40.50.1010">
    <property type="entry name" value="5'-nuclease"/>
    <property type="match status" value="1"/>
</dbReference>
<comment type="caution">
    <text evidence="2">The sequence shown here is derived from an EMBL/GenBank/DDBJ whole genome shotgun (WGS) entry which is preliminary data.</text>
</comment>
<dbReference type="InterPro" id="IPR021139">
    <property type="entry name" value="NYN"/>
</dbReference>
<keyword evidence="3" id="KW-1185">Reference proteome</keyword>
<feature type="domain" description="NYN" evidence="1">
    <location>
        <begin position="115"/>
        <end position="201"/>
    </location>
</feature>
<sequence length="205" mass="23324">MEIMKIAILVDGGFFDAVNKNRVNGMLPTADHVKQEVENTMRLIRAKTLTDSENIKDVLFRVYFYDARPFSGKKTNPQGEEYDFTLSKSYVAKTDLLNELARTDKFCLRLGMLSFAGWQPKIDDNGILTGYRPSFKQKGVDIKVGMDMVWIATHKVVDKIAIIGGDSDFIDPIEFAKREGIQVYLNHMGLKVKDELIQSCDFELK</sequence>
<accession>A0ABR4YIU1</accession>
<dbReference type="RefSeq" id="WP_035473284.1">
    <property type="nucleotide sequence ID" value="NZ_JRGF01000006.1"/>
</dbReference>
<evidence type="ECO:0000259" key="1">
    <source>
        <dbReference type="Pfam" id="PF01936"/>
    </source>
</evidence>
<dbReference type="EMBL" id="JRGF01000006">
    <property type="protein sequence ID" value="KHE42188.1"/>
    <property type="molecule type" value="Genomic_DNA"/>
</dbReference>
<evidence type="ECO:0000313" key="2">
    <source>
        <dbReference type="EMBL" id="KHE42188.1"/>
    </source>
</evidence>
<dbReference type="Proteomes" id="UP000030889">
    <property type="component" value="Unassembled WGS sequence"/>
</dbReference>
<protein>
    <recommendedName>
        <fullName evidence="1">NYN domain-containing protein</fullName>
    </recommendedName>
</protein>
<proteinExistence type="predicted"/>
<evidence type="ECO:0000313" key="3">
    <source>
        <dbReference type="Proteomes" id="UP000030889"/>
    </source>
</evidence>
<name>A0ABR4YIU1_9BACT</name>
<gene>
    <name evidence="2" type="ORF">LG35_06470</name>
</gene>
<dbReference type="Pfam" id="PF01936">
    <property type="entry name" value="NYN"/>
    <property type="match status" value="1"/>
</dbReference>
<organism evidence="2 3">
    <name type="scientific">Alistipes inops</name>
    <dbReference type="NCBI Taxonomy" id="1501391"/>
    <lineage>
        <taxon>Bacteria</taxon>
        <taxon>Pseudomonadati</taxon>
        <taxon>Bacteroidota</taxon>
        <taxon>Bacteroidia</taxon>
        <taxon>Bacteroidales</taxon>
        <taxon>Rikenellaceae</taxon>
        <taxon>Alistipes</taxon>
    </lineage>
</organism>
<reference evidence="2 3" key="1">
    <citation type="submission" date="2014-09" db="EMBL/GenBank/DDBJ databases">
        <title>Alistipes sp. 627, sp. nov., a novel member of the family Rikenellaceae isolated from human faeces.</title>
        <authorList>
            <person name="Shkoporov A.N."/>
            <person name="Chaplin A.V."/>
            <person name="Motuzova O.V."/>
            <person name="Kafarskaia L.I."/>
            <person name="Khokhlova E.V."/>
            <person name="Efimov B.A."/>
        </authorList>
    </citation>
    <scope>NUCLEOTIDE SEQUENCE [LARGE SCALE GENOMIC DNA]</scope>
    <source>
        <strain evidence="2 3">627</strain>
    </source>
</reference>